<name>A0A5J4WH98_9EUKA</name>
<dbReference type="AlphaFoldDB" id="A0A5J4WH98"/>
<proteinExistence type="predicted"/>
<dbReference type="EMBL" id="SNRW01001955">
    <property type="protein sequence ID" value="KAA6394390.1"/>
    <property type="molecule type" value="Genomic_DNA"/>
</dbReference>
<evidence type="ECO:0000313" key="1">
    <source>
        <dbReference type="EMBL" id="KAA6394390.1"/>
    </source>
</evidence>
<evidence type="ECO:0000313" key="2">
    <source>
        <dbReference type="Proteomes" id="UP000324800"/>
    </source>
</evidence>
<comment type="caution">
    <text evidence="1">The sequence shown here is derived from an EMBL/GenBank/DDBJ whole genome shotgun (WGS) entry which is preliminary data.</text>
</comment>
<sequence>MMIYGYSRPCNICSPLAGPVRNDQVQRIRTQSSSLQQLSEKLLSVFAPTKKMQIIPGDSAQPFFLGLAPINKTCVLSPKHLFCHIISLSSVNHFQFGQSGAIKTANETRSFLTFLIVFQQLRDWKVKQRNFLGPIQTESISLESPLVFGDTTIPHALSVRACRKYVYRDLDPKLLESLLKNFSLDCVISASGQP</sequence>
<protein>
    <submittedName>
        <fullName evidence="1">Uncharacterized protein</fullName>
    </submittedName>
</protein>
<dbReference type="Proteomes" id="UP000324800">
    <property type="component" value="Unassembled WGS sequence"/>
</dbReference>
<reference evidence="1 2" key="1">
    <citation type="submission" date="2019-03" db="EMBL/GenBank/DDBJ databases">
        <title>Single cell metagenomics reveals metabolic interactions within the superorganism composed of flagellate Streblomastix strix and complex community of Bacteroidetes bacteria on its surface.</title>
        <authorList>
            <person name="Treitli S.C."/>
            <person name="Kolisko M."/>
            <person name="Husnik F."/>
            <person name="Keeling P."/>
            <person name="Hampl V."/>
        </authorList>
    </citation>
    <scope>NUCLEOTIDE SEQUENCE [LARGE SCALE GENOMIC DNA]</scope>
    <source>
        <strain evidence="1">ST1C</strain>
    </source>
</reference>
<gene>
    <name evidence="1" type="ORF">EZS28_010087</name>
</gene>
<organism evidence="1 2">
    <name type="scientific">Streblomastix strix</name>
    <dbReference type="NCBI Taxonomy" id="222440"/>
    <lineage>
        <taxon>Eukaryota</taxon>
        <taxon>Metamonada</taxon>
        <taxon>Preaxostyla</taxon>
        <taxon>Oxymonadida</taxon>
        <taxon>Streblomastigidae</taxon>
        <taxon>Streblomastix</taxon>
    </lineage>
</organism>
<accession>A0A5J4WH98</accession>